<gene>
    <name evidence="11" type="ORF">PHAECO_LOCUS667</name>
</gene>
<protein>
    <recommendedName>
        <fullName evidence="4">Thymidylate kinase</fullName>
        <ecNumber evidence="3">2.7.4.9</ecNumber>
    </recommendedName>
</protein>
<dbReference type="PANTHER" id="PTHR10344">
    <property type="entry name" value="THYMIDYLATE KINASE"/>
    <property type="match status" value="1"/>
</dbReference>
<dbReference type="GO" id="GO:0004798">
    <property type="term" value="F:dTMP kinase activity"/>
    <property type="evidence" value="ECO:0007669"/>
    <property type="project" value="UniProtKB-EC"/>
</dbReference>
<dbReference type="GO" id="GO:0006233">
    <property type="term" value="P:dTDP biosynthetic process"/>
    <property type="evidence" value="ECO:0007669"/>
    <property type="project" value="InterPro"/>
</dbReference>
<dbReference type="HAMAP" id="MF_00165">
    <property type="entry name" value="Thymidylate_kinase"/>
    <property type="match status" value="1"/>
</dbReference>
<sequence>MSPIKRGALIVIEGVDRSGKSTQCKKLVQSLENRKIQSKLLNFPDRMTSTGKLINEYLKNEECTLNDRAIHLLFSANRWENLEKMKTLLYDGVTLVVDRYSYSGIVFSAVKKNMNLEWCKQPENGLPKPDLVFLLTLSQEEMQCRPGFGSERYENVVFQREVANMYDQLCDEHDNWERVDAAGSIDDVHDKLLDKCVSKIEEVGDTPLGILNFNKKVQDTM</sequence>
<keyword evidence="8" id="KW-0418">Kinase</keyword>
<dbReference type="EMBL" id="OU896707">
    <property type="protein sequence ID" value="CAG9812590.1"/>
    <property type="molecule type" value="Genomic_DNA"/>
</dbReference>
<reference evidence="11" key="1">
    <citation type="submission" date="2022-01" db="EMBL/GenBank/DDBJ databases">
        <authorList>
            <person name="King R."/>
        </authorList>
    </citation>
    <scope>NUCLEOTIDE SEQUENCE</scope>
</reference>
<keyword evidence="6" id="KW-0545">Nucleotide biosynthesis</keyword>
<evidence type="ECO:0000256" key="8">
    <source>
        <dbReference type="ARBA" id="ARBA00022777"/>
    </source>
</evidence>
<keyword evidence="7" id="KW-0547">Nucleotide-binding</keyword>
<dbReference type="Pfam" id="PF02223">
    <property type="entry name" value="Thymidylate_kin"/>
    <property type="match status" value="1"/>
</dbReference>
<dbReference type="GO" id="GO:0005524">
    <property type="term" value="F:ATP binding"/>
    <property type="evidence" value="ECO:0007669"/>
    <property type="project" value="UniProtKB-KW"/>
</dbReference>
<dbReference type="Proteomes" id="UP001153737">
    <property type="component" value="Chromosome 1"/>
</dbReference>
<dbReference type="InterPro" id="IPR018094">
    <property type="entry name" value="Thymidylate_kinase"/>
</dbReference>
<evidence type="ECO:0000256" key="4">
    <source>
        <dbReference type="ARBA" id="ARBA00017144"/>
    </source>
</evidence>
<dbReference type="PANTHER" id="PTHR10344:SF1">
    <property type="entry name" value="THYMIDYLATE KINASE"/>
    <property type="match status" value="1"/>
</dbReference>
<dbReference type="GO" id="GO:0005739">
    <property type="term" value="C:mitochondrion"/>
    <property type="evidence" value="ECO:0007669"/>
    <property type="project" value="TreeGrafter"/>
</dbReference>
<dbReference type="InterPro" id="IPR039430">
    <property type="entry name" value="Thymidylate_kin-like_dom"/>
</dbReference>
<dbReference type="InterPro" id="IPR018095">
    <property type="entry name" value="Thymidylate_kin_CS"/>
</dbReference>
<evidence type="ECO:0000259" key="10">
    <source>
        <dbReference type="Pfam" id="PF02223"/>
    </source>
</evidence>
<dbReference type="SUPFAM" id="SSF52540">
    <property type="entry name" value="P-loop containing nucleoside triphosphate hydrolases"/>
    <property type="match status" value="1"/>
</dbReference>
<dbReference type="GO" id="GO:0004550">
    <property type="term" value="F:nucleoside diphosphate kinase activity"/>
    <property type="evidence" value="ECO:0007669"/>
    <property type="project" value="TreeGrafter"/>
</dbReference>
<evidence type="ECO:0000256" key="1">
    <source>
        <dbReference type="ARBA" id="ARBA00004992"/>
    </source>
</evidence>
<dbReference type="PROSITE" id="PS01331">
    <property type="entry name" value="THYMIDYLATE_KINASE"/>
    <property type="match status" value="1"/>
</dbReference>
<dbReference type="GO" id="GO:0005829">
    <property type="term" value="C:cytosol"/>
    <property type="evidence" value="ECO:0007669"/>
    <property type="project" value="TreeGrafter"/>
</dbReference>
<dbReference type="OrthoDB" id="425602at2759"/>
<accession>A0A9N9S707</accession>
<dbReference type="GO" id="GO:0006235">
    <property type="term" value="P:dTTP biosynthetic process"/>
    <property type="evidence" value="ECO:0007669"/>
    <property type="project" value="TreeGrafter"/>
</dbReference>
<evidence type="ECO:0000256" key="7">
    <source>
        <dbReference type="ARBA" id="ARBA00022741"/>
    </source>
</evidence>
<comment type="pathway">
    <text evidence="1">Pyrimidine metabolism; dTTP biosynthesis.</text>
</comment>
<evidence type="ECO:0000256" key="6">
    <source>
        <dbReference type="ARBA" id="ARBA00022727"/>
    </source>
</evidence>
<keyword evidence="5" id="KW-0808">Transferase</keyword>
<feature type="domain" description="Thymidylate kinase-like" evidence="10">
    <location>
        <begin position="12"/>
        <end position="191"/>
    </location>
</feature>
<dbReference type="AlphaFoldDB" id="A0A9N9S707"/>
<evidence type="ECO:0000256" key="3">
    <source>
        <dbReference type="ARBA" id="ARBA00012980"/>
    </source>
</evidence>
<dbReference type="FunFam" id="3.40.50.300:FF:000679">
    <property type="entry name" value="Thymidylate kinase"/>
    <property type="match status" value="1"/>
</dbReference>
<evidence type="ECO:0000256" key="2">
    <source>
        <dbReference type="ARBA" id="ARBA00009776"/>
    </source>
</evidence>
<name>A0A9N9S707_PHACE</name>
<dbReference type="EC" id="2.7.4.9" evidence="3"/>
<dbReference type="Gene3D" id="3.40.50.300">
    <property type="entry name" value="P-loop containing nucleotide triphosphate hydrolases"/>
    <property type="match status" value="1"/>
</dbReference>
<dbReference type="GO" id="GO:0005634">
    <property type="term" value="C:nucleus"/>
    <property type="evidence" value="ECO:0007669"/>
    <property type="project" value="TreeGrafter"/>
</dbReference>
<keyword evidence="12" id="KW-1185">Reference proteome</keyword>
<dbReference type="GO" id="GO:0006227">
    <property type="term" value="P:dUDP biosynthetic process"/>
    <property type="evidence" value="ECO:0007669"/>
    <property type="project" value="TreeGrafter"/>
</dbReference>
<keyword evidence="9" id="KW-0067">ATP-binding</keyword>
<dbReference type="NCBIfam" id="TIGR00041">
    <property type="entry name" value="DTMP_kinase"/>
    <property type="match status" value="1"/>
</dbReference>
<comment type="similarity">
    <text evidence="2">Belongs to the thymidylate kinase family.</text>
</comment>
<dbReference type="InterPro" id="IPR027417">
    <property type="entry name" value="P-loop_NTPase"/>
</dbReference>
<proteinExistence type="inferred from homology"/>
<evidence type="ECO:0000256" key="5">
    <source>
        <dbReference type="ARBA" id="ARBA00022679"/>
    </source>
</evidence>
<reference evidence="11" key="2">
    <citation type="submission" date="2022-10" db="EMBL/GenBank/DDBJ databases">
        <authorList>
            <consortium name="ENA_rothamsted_submissions"/>
            <consortium name="culmorum"/>
            <person name="King R."/>
        </authorList>
    </citation>
    <scope>NUCLEOTIDE SEQUENCE</scope>
</reference>
<evidence type="ECO:0000313" key="11">
    <source>
        <dbReference type="EMBL" id="CAG9812590.1"/>
    </source>
</evidence>
<dbReference type="CDD" id="cd01672">
    <property type="entry name" value="TMPK"/>
    <property type="match status" value="1"/>
</dbReference>
<organism evidence="11 12">
    <name type="scientific">Phaedon cochleariae</name>
    <name type="common">Mustard beetle</name>
    <dbReference type="NCBI Taxonomy" id="80249"/>
    <lineage>
        <taxon>Eukaryota</taxon>
        <taxon>Metazoa</taxon>
        <taxon>Ecdysozoa</taxon>
        <taxon>Arthropoda</taxon>
        <taxon>Hexapoda</taxon>
        <taxon>Insecta</taxon>
        <taxon>Pterygota</taxon>
        <taxon>Neoptera</taxon>
        <taxon>Endopterygota</taxon>
        <taxon>Coleoptera</taxon>
        <taxon>Polyphaga</taxon>
        <taxon>Cucujiformia</taxon>
        <taxon>Chrysomeloidea</taxon>
        <taxon>Chrysomelidae</taxon>
        <taxon>Chrysomelinae</taxon>
        <taxon>Chrysomelini</taxon>
        <taxon>Phaedon</taxon>
    </lineage>
</organism>
<evidence type="ECO:0000313" key="12">
    <source>
        <dbReference type="Proteomes" id="UP001153737"/>
    </source>
</evidence>
<evidence type="ECO:0000256" key="9">
    <source>
        <dbReference type="ARBA" id="ARBA00022840"/>
    </source>
</evidence>